<dbReference type="GO" id="GO:0003824">
    <property type="term" value="F:catalytic activity"/>
    <property type="evidence" value="ECO:0007669"/>
    <property type="project" value="InterPro"/>
</dbReference>
<dbReference type="Gene3D" id="3.30.428.10">
    <property type="entry name" value="HIT-like"/>
    <property type="match status" value="1"/>
</dbReference>
<dbReference type="EMBL" id="DS999411">
    <property type="protein sequence ID" value="EED35784.1"/>
    <property type="molecule type" value="Genomic_DNA"/>
</dbReference>
<protein>
    <submittedName>
        <fullName evidence="2">Histidine triad protein</fullName>
    </submittedName>
</protein>
<evidence type="ECO:0000313" key="3">
    <source>
        <dbReference type="Proteomes" id="UP000004699"/>
    </source>
</evidence>
<organism evidence="2 3">
    <name type="scientific">Luminiphilus syltensis NOR5-1B</name>
    <dbReference type="NCBI Taxonomy" id="565045"/>
    <lineage>
        <taxon>Bacteria</taxon>
        <taxon>Pseudomonadati</taxon>
        <taxon>Pseudomonadota</taxon>
        <taxon>Gammaproteobacteria</taxon>
        <taxon>Cellvibrionales</taxon>
        <taxon>Halieaceae</taxon>
        <taxon>Luminiphilus</taxon>
    </lineage>
</organism>
<dbReference type="eggNOG" id="COG0537">
    <property type="taxonomic scope" value="Bacteria"/>
</dbReference>
<keyword evidence="3" id="KW-1185">Reference proteome</keyword>
<dbReference type="PIRSF" id="PIRSF000714">
    <property type="entry name" value="HIT"/>
    <property type="match status" value="1"/>
</dbReference>
<dbReference type="RefSeq" id="WP_009020530.1">
    <property type="nucleotide sequence ID" value="NZ_DS999411.1"/>
</dbReference>
<dbReference type="OrthoDB" id="9799145at2"/>
<dbReference type="InterPro" id="IPR026026">
    <property type="entry name" value="HIT_Hint"/>
</dbReference>
<dbReference type="STRING" id="565045.NOR51B_1731"/>
<reference evidence="3" key="1">
    <citation type="journal article" date="2013" name="BMC Microbiol.">
        <title>Taxonomy and evolution of bacteriochlorophyll a-containing members of the OM60/NOR5 clade of marine gammaproteobacteria: description of Luminiphilus syltensis gen. nov., sp. nov., reclassification of Haliea rubra as Pseudohaliea rubra gen. nov., comb. nov., and emendation of Chromatocurvus halotolerans.</title>
        <authorList>
            <person name="Spring S."/>
            <person name="Riedel T."/>
            <person name="Sproer C."/>
            <person name="Yan S."/>
            <person name="Harder J."/>
            <person name="Fuchs B.M."/>
        </authorList>
    </citation>
    <scope>NUCLEOTIDE SEQUENCE [LARGE SCALE GENOMIC DNA]</scope>
    <source>
        <strain evidence="3">NOR51-B</strain>
    </source>
</reference>
<dbReference type="AlphaFoldDB" id="B8KWQ8"/>
<name>B8KWQ8_9GAMM</name>
<dbReference type="HOGENOM" id="CLU_123330_0_0_6"/>
<dbReference type="Pfam" id="PF01230">
    <property type="entry name" value="HIT"/>
    <property type="match status" value="1"/>
</dbReference>
<dbReference type="InterPro" id="IPR036265">
    <property type="entry name" value="HIT-like_sf"/>
</dbReference>
<gene>
    <name evidence="2" type="ORF">NOR51B_1731</name>
</gene>
<dbReference type="SUPFAM" id="SSF54197">
    <property type="entry name" value="HIT-like"/>
    <property type="match status" value="1"/>
</dbReference>
<accession>B8KWQ8</accession>
<dbReference type="InterPro" id="IPR011146">
    <property type="entry name" value="HIT-like"/>
</dbReference>
<proteinExistence type="predicted"/>
<evidence type="ECO:0000259" key="1">
    <source>
        <dbReference type="Pfam" id="PF01230"/>
    </source>
</evidence>
<feature type="domain" description="HIT" evidence="1">
    <location>
        <begin position="15"/>
        <end position="100"/>
    </location>
</feature>
<evidence type="ECO:0000313" key="2">
    <source>
        <dbReference type="EMBL" id="EED35784.1"/>
    </source>
</evidence>
<sequence length="147" mass="16407">MLSKTFNVDGRLSGDTEFIIDWPLCQVLLMNDARFPWLILVPRIEDAREPFDLSESEQTHLWRESMVLGRWMSETFTGDKLNIGMLGNIVAQLHVHHVARSVGDSAWPGPVWGSGTAQPYTPTALAEKVALCQRGLAPELIFSGSTR</sequence>
<dbReference type="Proteomes" id="UP000004699">
    <property type="component" value="Unassembled WGS sequence"/>
</dbReference>